<gene>
    <name evidence="2" type="ORF">Cci01nite_35420</name>
</gene>
<dbReference type="AlphaFoldDB" id="A0A8J3KJP1"/>
<dbReference type="InterPro" id="IPR049777">
    <property type="entry name" value="SCO2524-like"/>
</dbReference>
<evidence type="ECO:0000256" key="1">
    <source>
        <dbReference type="SAM" id="MobiDB-lite"/>
    </source>
</evidence>
<evidence type="ECO:0000313" key="2">
    <source>
        <dbReference type="EMBL" id="GIF98448.1"/>
    </source>
</evidence>
<comment type="caution">
    <text evidence="2">The sequence shown here is derived from an EMBL/GenBank/DDBJ whole genome shotgun (WGS) entry which is preliminary data.</text>
</comment>
<reference evidence="2 3" key="1">
    <citation type="submission" date="2021-01" db="EMBL/GenBank/DDBJ databases">
        <title>Whole genome shotgun sequence of Catellatospora citrea NBRC 14495.</title>
        <authorList>
            <person name="Komaki H."/>
            <person name="Tamura T."/>
        </authorList>
    </citation>
    <scope>NUCLEOTIDE SEQUENCE [LARGE SCALE GENOMIC DNA]</scope>
    <source>
        <strain evidence="2 3">NBRC 14495</strain>
    </source>
</reference>
<sequence length="641" mass="70863">MKIQPRQQLLEIWRAAARSSYVDGHWVWGGDGRWDSIKDAEQLLCIMLPATEIPRFRLDQPDLTEDDVASALAPFGNKLRIPQVLVKALSDYHRRYSQAGRPIFPGGSYLAARDPAEVLTEDQLSLDVVESFALSITLTLATLGFVGVYRNALAPGTYQQHQLDELDELVRLAKKRLTEAMVGLLRSFTVFTYEAVGPHGQHLIRTINQSNLSDNRLVTDLREALRPTIAGLRDLTVGIEGLNDLESPDRLFECGWSWGVIPGAPQVDFVESSGTQRAGYAYNAPYLYFTVQALDGIADLFSARTRLLRLLDDEQLRLAAALQLRWELTQNYWSVIAGFGAGRWPLEDLPWRTTDGAESDYFSLLVTSIATRGLLEDRDSDADLSRLGRVLSELANRARITRRPIAADTALAMHHPGVAIALDREPEKESETEQASGSAGAPAAETEVPELNWVAADFAPLLLKRTIRIARNLTSVQLRGQLLSLADEIWDHLLKRRIQVGRNRGLWDQPAGAFDPAAASVLTTAEADAGRLSWHHTVRVVESLVFAADLARTDPLSSAELDVLAGELLAEAEHLFDKQQLVGSTESGANMRTAMQALRTRLRHAREIVVERPGTTVALVLDVLRELDSLAEARRDVTGAS</sequence>
<feature type="region of interest" description="Disordered" evidence="1">
    <location>
        <begin position="424"/>
        <end position="444"/>
    </location>
</feature>
<organism evidence="2 3">
    <name type="scientific">Catellatospora citrea</name>
    <dbReference type="NCBI Taxonomy" id="53366"/>
    <lineage>
        <taxon>Bacteria</taxon>
        <taxon>Bacillati</taxon>
        <taxon>Actinomycetota</taxon>
        <taxon>Actinomycetes</taxon>
        <taxon>Micromonosporales</taxon>
        <taxon>Micromonosporaceae</taxon>
        <taxon>Catellatospora</taxon>
    </lineage>
</organism>
<proteinExistence type="predicted"/>
<evidence type="ECO:0000313" key="3">
    <source>
        <dbReference type="Proteomes" id="UP000659904"/>
    </source>
</evidence>
<dbReference type="NCBIfam" id="NF040567">
    <property type="entry name" value="SCO2524_fam"/>
    <property type="match status" value="1"/>
</dbReference>
<accession>A0A8J3KJP1</accession>
<dbReference type="Proteomes" id="UP000659904">
    <property type="component" value="Unassembled WGS sequence"/>
</dbReference>
<keyword evidence="3" id="KW-1185">Reference proteome</keyword>
<protein>
    <submittedName>
        <fullName evidence="2">Uncharacterized protein</fullName>
    </submittedName>
</protein>
<dbReference type="EMBL" id="BONH01000015">
    <property type="protein sequence ID" value="GIF98448.1"/>
    <property type="molecule type" value="Genomic_DNA"/>
</dbReference>
<dbReference type="RefSeq" id="WP_120316929.1">
    <property type="nucleotide sequence ID" value="NZ_BONH01000015.1"/>
</dbReference>
<name>A0A8J3KJP1_9ACTN</name>